<feature type="compositionally biased region" description="Basic and acidic residues" evidence="3">
    <location>
        <begin position="63"/>
        <end position="78"/>
    </location>
</feature>
<feature type="region of interest" description="Disordered" evidence="3">
    <location>
        <begin position="52"/>
        <end position="78"/>
    </location>
</feature>
<evidence type="ECO:0000256" key="2">
    <source>
        <dbReference type="HAMAP-Rule" id="MF_01103"/>
    </source>
</evidence>
<proteinExistence type="inferred from homology"/>
<dbReference type="Proteomes" id="UP000216682">
    <property type="component" value="Unassembled WGS sequence"/>
</dbReference>
<dbReference type="HAMAP" id="MF_01103">
    <property type="entry name" value="UPF0291"/>
    <property type="match status" value="1"/>
</dbReference>
<dbReference type="EMBL" id="NPEZ01000001">
    <property type="protein sequence ID" value="OZT78295.1"/>
    <property type="molecule type" value="Genomic_DNA"/>
</dbReference>
<evidence type="ECO:0000256" key="1">
    <source>
        <dbReference type="ARBA" id="ARBA00022490"/>
    </source>
</evidence>
<evidence type="ECO:0000313" key="9">
    <source>
        <dbReference type="Proteomes" id="UP000527860"/>
    </source>
</evidence>
<comment type="subcellular location">
    <subcellularLocation>
        <location evidence="2">Cytoplasm</location>
    </subcellularLocation>
</comment>
<evidence type="ECO:0000313" key="6">
    <source>
        <dbReference type="EMBL" id="OZT78295.1"/>
    </source>
</evidence>
<dbReference type="GeneID" id="77844963"/>
<dbReference type="Proteomes" id="UP000031546">
    <property type="component" value="Unassembled WGS sequence"/>
</dbReference>
<dbReference type="STRING" id="45670.SN16_05295"/>
<dbReference type="AlphaFoldDB" id="A0A0C2HH55"/>
<dbReference type="Gene3D" id="1.10.287.540">
    <property type="entry name" value="Helix hairpin bin"/>
    <property type="match status" value="1"/>
</dbReference>
<dbReference type="SUPFAM" id="SSF158221">
    <property type="entry name" value="YnzC-like"/>
    <property type="match status" value="1"/>
</dbReference>
<evidence type="ECO:0000313" key="5">
    <source>
        <dbReference type="EMBL" id="MDB0580201.1"/>
    </source>
</evidence>
<dbReference type="OrthoDB" id="390105at2"/>
<reference evidence="5 9" key="5">
    <citation type="submission" date="2022-12" db="EMBL/GenBank/DDBJ databases">
        <title>Genome analysis and biological profiling of marine Salinicoccus roseus MOSEL-ME25.</title>
        <authorList>
            <person name="Mirza F.T."/>
            <person name="Xie Y."/>
            <person name="Shinwari Z.K."/>
        </authorList>
    </citation>
    <scope>NUCLEOTIDE SEQUENCE [LARGE SCALE GENOMIC DNA]</scope>
    <source>
        <strain evidence="5 9">MOSEL-ME25</strain>
    </source>
</reference>
<keyword evidence="1 2" id="KW-0963">Cytoplasm</keyword>
<keyword evidence="9" id="KW-1185">Reference proteome</keyword>
<sequence length="78" mass="9172">MLEKEKLQRINALAAKKKAGSINKEELEELKGLREEYLENFRSSFRKQVENTKVVDPEGNDVTPEKLKRIQQEKNTRE</sequence>
<dbReference type="EMBL" id="JABEVU030000001">
    <property type="protein sequence ID" value="MDB0580201.1"/>
    <property type="molecule type" value="Genomic_DNA"/>
</dbReference>
<dbReference type="GO" id="GO:0005737">
    <property type="term" value="C:cytoplasm"/>
    <property type="evidence" value="ECO:0007669"/>
    <property type="project" value="UniProtKB-SubCell"/>
</dbReference>
<dbReference type="PANTHER" id="PTHR37300">
    <property type="entry name" value="UPF0291 PROTEIN CBO2609/CLC_2481"/>
    <property type="match status" value="1"/>
</dbReference>
<comment type="similarity">
    <text evidence="2">Belongs to the UPF0291 family.</text>
</comment>
<accession>A0A0C2HH55</accession>
<dbReference type="Proteomes" id="UP000527860">
    <property type="component" value="Unassembled WGS sequence"/>
</dbReference>
<evidence type="ECO:0000313" key="4">
    <source>
        <dbReference type="EMBL" id="KIH70974.1"/>
    </source>
</evidence>
<reference evidence="9" key="3">
    <citation type="submission" date="2020-04" db="EMBL/GenBank/DDBJ databases">
        <title>Genome analysis and biological profiling of marine Cellulosimicrobium funkei MOSEL-ME6.</title>
        <authorList>
            <person name="Tanveer F."/>
            <person name="Xie Y."/>
            <person name="Shinwari Z.K."/>
        </authorList>
    </citation>
    <scope>NUCLEOTIDE SEQUENCE [LARGE SCALE GENOMIC DNA]</scope>
    <source>
        <strain evidence="9">MOSEL-ME25</strain>
    </source>
</reference>
<dbReference type="InterPro" id="IPR009242">
    <property type="entry name" value="DUF896"/>
</dbReference>
<reference evidence="6 8" key="2">
    <citation type="submission" date="2017-07" db="EMBL/GenBank/DDBJ databases">
        <title>Shotgun whole genome sequences of three halophilic bacterial isolates.</title>
        <authorList>
            <person name="Pozzo T."/>
            <person name="Higdon S.M."/>
            <person name="Quillaguaman J."/>
        </authorList>
    </citation>
    <scope>NUCLEOTIDE SEQUENCE [LARGE SCALE GENOMIC DNA]</scope>
    <source>
        <strain evidence="6 8">BU-1</strain>
    </source>
</reference>
<reference evidence="4 7" key="1">
    <citation type="submission" date="2015-01" db="EMBL/GenBank/DDBJ databases">
        <title>Genome sequences of high lactate-tolerant strain Salinicoccus roseus W12 with industrial interest.</title>
        <authorList>
            <person name="Wang H."/>
            <person name="Yu B."/>
        </authorList>
    </citation>
    <scope>NUCLEOTIDE SEQUENCE [LARGE SCALE GENOMIC DNA]</scope>
    <source>
        <strain evidence="4 7">W12</strain>
    </source>
</reference>
<organism evidence="4 7">
    <name type="scientific">Salinicoccus roseus</name>
    <dbReference type="NCBI Taxonomy" id="45670"/>
    <lineage>
        <taxon>Bacteria</taxon>
        <taxon>Bacillati</taxon>
        <taxon>Bacillota</taxon>
        <taxon>Bacilli</taxon>
        <taxon>Bacillales</taxon>
        <taxon>Staphylococcaceae</taxon>
        <taxon>Salinicoccus</taxon>
    </lineage>
</organism>
<evidence type="ECO:0000313" key="8">
    <source>
        <dbReference type="Proteomes" id="UP000216682"/>
    </source>
</evidence>
<evidence type="ECO:0000313" key="7">
    <source>
        <dbReference type="Proteomes" id="UP000031546"/>
    </source>
</evidence>
<protein>
    <recommendedName>
        <fullName evidence="2">UPF0291 protein CFN03_03180</fullName>
    </recommendedName>
</protein>
<name>A0A0C2HH55_9STAP</name>
<dbReference type="PANTHER" id="PTHR37300:SF1">
    <property type="entry name" value="UPF0291 PROTEIN YNZC"/>
    <property type="match status" value="1"/>
</dbReference>
<dbReference type="Pfam" id="PF05979">
    <property type="entry name" value="DUF896"/>
    <property type="match status" value="1"/>
</dbReference>
<reference evidence="5" key="4">
    <citation type="submission" date="2020-04" db="EMBL/GenBank/DDBJ databases">
        <authorList>
            <person name="Tanveer F."/>
            <person name="Xie Y."/>
            <person name="Shinwari Z.K."/>
        </authorList>
    </citation>
    <scope>NUCLEOTIDE SEQUENCE</scope>
    <source>
        <strain evidence="5">MOSEL-ME25</strain>
    </source>
</reference>
<dbReference type="RefSeq" id="WP_040105575.1">
    <property type="nucleotide sequence ID" value="NZ_BMCA01000001.1"/>
</dbReference>
<comment type="caution">
    <text evidence="4">The sequence shown here is derived from an EMBL/GenBank/DDBJ whole genome shotgun (WGS) entry which is preliminary data.</text>
</comment>
<evidence type="ECO:0000256" key="3">
    <source>
        <dbReference type="SAM" id="MobiDB-lite"/>
    </source>
</evidence>
<gene>
    <name evidence="6" type="ORF">CFN03_03180</name>
    <name evidence="5" type="ORF">F7P68_0006640</name>
    <name evidence="4" type="ORF">SN16_05295</name>
</gene>
<dbReference type="EMBL" id="JXII01000004">
    <property type="protein sequence ID" value="KIH70974.1"/>
    <property type="molecule type" value="Genomic_DNA"/>
</dbReference>